<evidence type="ECO:0000313" key="1">
    <source>
        <dbReference type="EMBL" id="CDM94813.1"/>
    </source>
</evidence>
<keyword evidence="2" id="KW-1185">Reference proteome</keyword>
<organism evidence="1 2">
    <name type="scientific">Limnospira indica PCC 8005</name>
    <dbReference type="NCBI Taxonomy" id="376219"/>
    <lineage>
        <taxon>Bacteria</taxon>
        <taxon>Bacillati</taxon>
        <taxon>Cyanobacteriota</taxon>
        <taxon>Cyanophyceae</taxon>
        <taxon>Oscillatoriophycideae</taxon>
        <taxon>Oscillatoriales</taxon>
        <taxon>Sirenicapillariaceae</taxon>
        <taxon>Limnospira</taxon>
    </lineage>
</organism>
<sequence length="44" mass="4959">MKLREPKKKNCCQILGMLMLLIGFRISLRKSPQLDIIAVGFGTP</sequence>
<reference evidence="1 2" key="1">
    <citation type="submission" date="2014-02" db="EMBL/GenBank/DDBJ databases">
        <authorList>
            <person name="Genoscope - CEA"/>
        </authorList>
    </citation>
    <scope>NUCLEOTIDE SEQUENCE [LARGE SCALE GENOMIC DNA]</scope>
    <source>
        <strain evidence="1 2">PCC 8005</strain>
    </source>
</reference>
<evidence type="ECO:0000313" key="2">
    <source>
        <dbReference type="Proteomes" id="UP000032946"/>
    </source>
</evidence>
<gene>
    <name evidence="1" type="ORF">ARTHRO_30078</name>
</gene>
<protein>
    <submittedName>
        <fullName evidence="1">Uncharacterized protein</fullName>
    </submittedName>
</protein>
<name>A0A9P1NZ80_9CYAN</name>
<dbReference type="Proteomes" id="UP000032946">
    <property type="component" value="Chromosome"/>
</dbReference>
<dbReference type="EMBL" id="FO818640">
    <property type="protein sequence ID" value="CDM94813.1"/>
    <property type="molecule type" value="Genomic_DNA"/>
</dbReference>
<proteinExistence type="predicted"/>
<accession>A0A9P1NZ80</accession>
<dbReference type="AlphaFoldDB" id="A0A9P1NZ80"/>